<protein>
    <recommendedName>
        <fullName evidence="4">Small integral membrane protein</fullName>
    </recommendedName>
</protein>
<evidence type="ECO:0008006" key="4">
    <source>
        <dbReference type="Google" id="ProtNLM"/>
    </source>
</evidence>
<feature type="transmembrane region" description="Helical" evidence="1">
    <location>
        <begin position="34"/>
        <end position="50"/>
    </location>
</feature>
<proteinExistence type="predicted"/>
<feature type="transmembrane region" description="Helical" evidence="1">
    <location>
        <begin position="12"/>
        <end position="28"/>
    </location>
</feature>
<sequence>MSELFKQHTFPIIGGLCGLILAILFLSLGFFKTILVLLLIAAGSFIGMYLQKSELLEKIFPDKKY</sequence>
<evidence type="ECO:0000313" key="2">
    <source>
        <dbReference type="EMBL" id="EOT87569.1"/>
    </source>
</evidence>
<dbReference type="InterPro" id="IPR018730">
    <property type="entry name" value="DUF2273"/>
</dbReference>
<dbReference type="Pfam" id="PF10031">
    <property type="entry name" value="DUF2273"/>
    <property type="match status" value="1"/>
</dbReference>
<name>S0P1Z3_9ENTE</name>
<dbReference type="AlphaFoldDB" id="S0P1Z3"/>
<dbReference type="Proteomes" id="UP000015961">
    <property type="component" value="Unassembled WGS sequence"/>
</dbReference>
<keyword evidence="1" id="KW-0472">Membrane</keyword>
<dbReference type="STRING" id="1140003.OMY_00632"/>
<dbReference type="RefSeq" id="WP_016185123.1">
    <property type="nucleotide sequence ID" value="NZ_ASWO01000001.1"/>
</dbReference>
<accession>S0P1Z3</accession>
<keyword evidence="1" id="KW-0812">Transmembrane</keyword>
<gene>
    <name evidence="2" type="ORF">I573_00625</name>
</gene>
<evidence type="ECO:0000256" key="1">
    <source>
        <dbReference type="SAM" id="Phobius"/>
    </source>
</evidence>
<keyword evidence="3" id="KW-1185">Reference proteome</keyword>
<keyword evidence="1" id="KW-1133">Transmembrane helix</keyword>
<organism evidence="2 3">
    <name type="scientific">Enterococcus sulfureus ATCC 49903</name>
    <dbReference type="NCBI Taxonomy" id="1140003"/>
    <lineage>
        <taxon>Bacteria</taxon>
        <taxon>Bacillati</taxon>
        <taxon>Bacillota</taxon>
        <taxon>Bacilli</taxon>
        <taxon>Lactobacillales</taxon>
        <taxon>Enterococcaceae</taxon>
        <taxon>Enterococcus</taxon>
    </lineage>
</organism>
<reference evidence="2 3" key="1">
    <citation type="submission" date="2013-03" db="EMBL/GenBank/DDBJ databases">
        <title>The Genome Sequence of Enterococcus sulfureus ATCC_49903 (PacBio/Illumina hybrid assembly).</title>
        <authorList>
            <consortium name="The Broad Institute Genomics Platform"/>
            <consortium name="The Broad Institute Genome Sequencing Center for Infectious Disease"/>
            <person name="Earl A."/>
            <person name="Russ C."/>
            <person name="Gilmore M."/>
            <person name="Surin D."/>
            <person name="Walker B."/>
            <person name="Young S."/>
            <person name="Zeng Q."/>
            <person name="Gargeya S."/>
            <person name="Fitzgerald M."/>
            <person name="Haas B."/>
            <person name="Abouelleil A."/>
            <person name="Allen A.W."/>
            <person name="Alvarado L."/>
            <person name="Arachchi H.M."/>
            <person name="Berlin A.M."/>
            <person name="Chapman S.B."/>
            <person name="Gainer-Dewar J."/>
            <person name="Goldberg J."/>
            <person name="Griggs A."/>
            <person name="Gujja S."/>
            <person name="Hansen M."/>
            <person name="Howarth C."/>
            <person name="Imamovic A."/>
            <person name="Ireland A."/>
            <person name="Larimer J."/>
            <person name="McCowan C."/>
            <person name="Murphy C."/>
            <person name="Pearson M."/>
            <person name="Poon T.W."/>
            <person name="Priest M."/>
            <person name="Roberts A."/>
            <person name="Saif S."/>
            <person name="Shea T."/>
            <person name="Sisk P."/>
            <person name="Sykes S."/>
            <person name="Wortman J."/>
            <person name="Nusbaum C."/>
            <person name="Birren B."/>
        </authorList>
    </citation>
    <scope>NUCLEOTIDE SEQUENCE [LARGE SCALE GENOMIC DNA]</scope>
    <source>
        <strain evidence="2 3">ATCC 49903</strain>
    </source>
</reference>
<dbReference type="PATRIC" id="fig|1140003.3.peg.626"/>
<dbReference type="EMBL" id="ASWO01000001">
    <property type="protein sequence ID" value="EOT87569.1"/>
    <property type="molecule type" value="Genomic_DNA"/>
</dbReference>
<comment type="caution">
    <text evidence="2">The sequence shown here is derived from an EMBL/GenBank/DDBJ whole genome shotgun (WGS) entry which is preliminary data.</text>
</comment>
<dbReference type="eggNOG" id="COG5547">
    <property type="taxonomic scope" value="Bacteria"/>
</dbReference>
<evidence type="ECO:0000313" key="3">
    <source>
        <dbReference type="Proteomes" id="UP000015961"/>
    </source>
</evidence>